<feature type="region of interest" description="Disordered" evidence="4">
    <location>
        <begin position="28"/>
        <end position="72"/>
    </location>
</feature>
<evidence type="ECO:0000313" key="5">
    <source>
        <dbReference type="EMBL" id="CAD2132451.1"/>
    </source>
</evidence>
<dbReference type="EMBL" id="CAJEWN010000012">
    <property type="protein sequence ID" value="CAD2132451.1"/>
    <property type="molecule type" value="Genomic_DNA"/>
</dbReference>
<gene>
    <name evidence="5" type="ORF">MENT_LOCUS3649</name>
</gene>
<name>A0A6V7TRP9_MELEN</name>
<comment type="caution">
    <text evidence="5">The sequence shown here is derived from an EMBL/GenBank/DDBJ whole genome shotgun (WGS) entry which is preliminary data.</text>
</comment>
<dbReference type="InterPro" id="IPR013906">
    <property type="entry name" value="eIF3j"/>
</dbReference>
<dbReference type="InterPro" id="IPR023194">
    <property type="entry name" value="eIF3-like_dom_sf"/>
</dbReference>
<dbReference type="PANTHER" id="PTHR21681:SF0">
    <property type="entry name" value="EUKARYOTIC TRANSLATION INITIATION FACTOR 3 SUBUNIT J"/>
    <property type="match status" value="1"/>
</dbReference>
<dbReference type="GO" id="GO:0005852">
    <property type="term" value="C:eukaryotic translation initiation factor 3 complex"/>
    <property type="evidence" value="ECO:0007669"/>
    <property type="project" value="InterPro"/>
</dbReference>
<evidence type="ECO:0000313" key="6">
    <source>
        <dbReference type="Proteomes" id="UP000580250"/>
    </source>
</evidence>
<dbReference type="PANTHER" id="PTHR21681">
    <property type="entry name" value="EUKARYOTIC TRANSLATION INITIATION FACTOR 3 SUBUNIT J"/>
    <property type="match status" value="1"/>
</dbReference>
<evidence type="ECO:0000256" key="2">
    <source>
        <dbReference type="ARBA" id="ARBA00022540"/>
    </source>
</evidence>
<evidence type="ECO:0000256" key="1">
    <source>
        <dbReference type="ARBA" id="ARBA00022490"/>
    </source>
</evidence>
<sequence>MSDNWDDEDYDAGAQLAAQATEKIADLGLDVNKQQKPSNSAAYSEDKLKNASKGKSKTSSFGNSELSEKEKREAQLRADAAAGMDLFGIAADHKEQSFKDLETRADFLAYAEKLSEQITERHEHTHYLTFVNSLVEKMIGSMTKLQLEIIRSTVQKNIDAHVKREEELQKKKLEQQKQKTVKKAINKQVREDLLEDEYDDYDEKYN</sequence>
<dbReference type="AlphaFoldDB" id="A0A6V7TRP9"/>
<dbReference type="Proteomes" id="UP000580250">
    <property type="component" value="Unassembled WGS sequence"/>
</dbReference>
<dbReference type="GO" id="GO:0003743">
    <property type="term" value="F:translation initiation factor activity"/>
    <property type="evidence" value="ECO:0007669"/>
    <property type="project" value="UniProtKB-KW"/>
</dbReference>
<keyword evidence="3" id="KW-0648">Protein biosynthesis</keyword>
<reference evidence="5 6" key="1">
    <citation type="submission" date="2020-08" db="EMBL/GenBank/DDBJ databases">
        <authorList>
            <person name="Koutsovoulos G."/>
            <person name="Danchin GJ E."/>
        </authorList>
    </citation>
    <scope>NUCLEOTIDE SEQUENCE [LARGE SCALE GENOMIC DNA]</scope>
</reference>
<organism evidence="5 6">
    <name type="scientific">Meloidogyne enterolobii</name>
    <name type="common">Root-knot nematode worm</name>
    <name type="synonym">Meloidogyne mayaguensis</name>
    <dbReference type="NCBI Taxonomy" id="390850"/>
    <lineage>
        <taxon>Eukaryota</taxon>
        <taxon>Metazoa</taxon>
        <taxon>Ecdysozoa</taxon>
        <taxon>Nematoda</taxon>
        <taxon>Chromadorea</taxon>
        <taxon>Rhabditida</taxon>
        <taxon>Tylenchina</taxon>
        <taxon>Tylenchomorpha</taxon>
        <taxon>Tylenchoidea</taxon>
        <taxon>Meloidogynidae</taxon>
        <taxon>Meloidogyninae</taxon>
        <taxon>Meloidogyne</taxon>
    </lineage>
</organism>
<keyword evidence="1" id="KW-0963">Cytoplasm</keyword>
<feature type="compositionally biased region" description="Polar residues" evidence="4">
    <location>
        <begin position="32"/>
        <end position="42"/>
    </location>
</feature>
<evidence type="ECO:0000256" key="3">
    <source>
        <dbReference type="ARBA" id="ARBA00022917"/>
    </source>
</evidence>
<dbReference type="Pfam" id="PF08597">
    <property type="entry name" value="eIF3_subunit"/>
    <property type="match status" value="1"/>
</dbReference>
<protein>
    <submittedName>
        <fullName evidence="5">Uncharacterized protein</fullName>
    </submittedName>
</protein>
<dbReference type="OrthoDB" id="5873875at2759"/>
<accession>A0A6V7TRP9</accession>
<keyword evidence="2" id="KW-0396">Initiation factor</keyword>
<proteinExistence type="predicted"/>
<dbReference type="Gene3D" id="1.10.246.60">
    <property type="entry name" value="Eukaryotic translation initiation factor 3 like domains"/>
    <property type="match status" value="1"/>
</dbReference>
<evidence type="ECO:0000256" key="4">
    <source>
        <dbReference type="SAM" id="MobiDB-lite"/>
    </source>
</evidence>